<sequence>MSSMASLLPTSVCLGEARWRDCHDGDGASAGADQQARLVEQRNPLGACFASASETTASPKWRKSTIVAILAAISLVVAAGLFGNVVSFRR</sequence>
<evidence type="ECO:0000256" key="1">
    <source>
        <dbReference type="SAM" id="Phobius"/>
    </source>
</evidence>
<evidence type="ECO:0000313" key="4">
    <source>
        <dbReference type="Proteomes" id="UP000736787"/>
    </source>
</evidence>
<protein>
    <submittedName>
        <fullName evidence="2">Uncharacterized protein</fullName>
    </submittedName>
</protein>
<dbReference type="EMBL" id="RCMK01000074">
    <property type="protein sequence ID" value="KAG2950244.1"/>
    <property type="molecule type" value="Genomic_DNA"/>
</dbReference>
<gene>
    <name evidence="2" type="ORF">PC117_g4610</name>
    <name evidence="3" type="ORF">PC129_g2952</name>
</gene>
<dbReference type="Proteomes" id="UP000760860">
    <property type="component" value="Unassembled WGS sequence"/>
</dbReference>
<evidence type="ECO:0000313" key="2">
    <source>
        <dbReference type="EMBL" id="KAG2950244.1"/>
    </source>
</evidence>
<keyword evidence="1" id="KW-0812">Transmembrane</keyword>
<proteinExistence type="predicted"/>
<keyword evidence="1" id="KW-1133">Transmembrane helix</keyword>
<comment type="caution">
    <text evidence="2">The sequence shown here is derived from an EMBL/GenBank/DDBJ whole genome shotgun (WGS) entry which is preliminary data.</text>
</comment>
<reference evidence="2" key="1">
    <citation type="submission" date="2018-10" db="EMBL/GenBank/DDBJ databases">
        <title>Effector identification in a new, highly contiguous assembly of the strawberry crown rot pathogen Phytophthora cactorum.</title>
        <authorList>
            <person name="Armitage A.D."/>
            <person name="Nellist C.F."/>
            <person name="Bates H."/>
            <person name="Vickerstaff R.J."/>
            <person name="Harrison R.J."/>
        </authorList>
    </citation>
    <scope>NUCLEOTIDE SEQUENCE</scope>
    <source>
        <strain evidence="2">4040</strain>
        <strain evidence="3">P421</strain>
    </source>
</reference>
<organism evidence="2 4">
    <name type="scientific">Phytophthora cactorum</name>
    <dbReference type="NCBI Taxonomy" id="29920"/>
    <lineage>
        <taxon>Eukaryota</taxon>
        <taxon>Sar</taxon>
        <taxon>Stramenopiles</taxon>
        <taxon>Oomycota</taxon>
        <taxon>Peronosporomycetes</taxon>
        <taxon>Peronosporales</taxon>
        <taxon>Peronosporaceae</taxon>
        <taxon>Phytophthora</taxon>
    </lineage>
</organism>
<keyword evidence="1" id="KW-0472">Membrane</keyword>
<evidence type="ECO:0000313" key="3">
    <source>
        <dbReference type="EMBL" id="KAG3226438.1"/>
    </source>
</evidence>
<feature type="transmembrane region" description="Helical" evidence="1">
    <location>
        <begin position="66"/>
        <end position="86"/>
    </location>
</feature>
<dbReference type="Proteomes" id="UP000736787">
    <property type="component" value="Unassembled WGS sequence"/>
</dbReference>
<dbReference type="AlphaFoldDB" id="A0A8T1E738"/>
<dbReference type="EMBL" id="RCMV01000057">
    <property type="protein sequence ID" value="KAG3226438.1"/>
    <property type="molecule type" value="Genomic_DNA"/>
</dbReference>
<accession>A0A8T1E738</accession>
<name>A0A8T1E738_9STRA</name>